<proteinExistence type="inferred from homology"/>
<dbReference type="PANTHER" id="PTHR31793">
    <property type="entry name" value="4-HYDROXYBENZOYL-COA THIOESTERASE FAMILY MEMBER"/>
    <property type="match status" value="1"/>
</dbReference>
<comment type="similarity">
    <text evidence="1">Belongs to the 4-hydroxybenzoyl-CoA thioesterase family.</text>
</comment>
<comment type="caution">
    <text evidence="3">The sequence shown here is derived from an EMBL/GenBank/DDBJ whole genome shotgun (WGS) entry which is preliminary data.</text>
</comment>
<evidence type="ECO:0000256" key="1">
    <source>
        <dbReference type="ARBA" id="ARBA00005953"/>
    </source>
</evidence>
<evidence type="ECO:0000313" key="3">
    <source>
        <dbReference type="EMBL" id="EIM94193.1"/>
    </source>
</evidence>
<sequence length="154" mass="17265">MNKPAPAPRMAYAHFLSIATRWMDNDVYGHVNNVVYYSYFDTVVNEYLIRSGVLDIEHGTTIGLVVETQCNYFAPIVFPDRIDAGLRVVRLGTSSVRYEVGLFREGDAEPAAQGHFVHVYVDRETRRPVALPDRLRAALEPLLVVEGVRDAQAG</sequence>
<reference evidence="3 4" key="1">
    <citation type="journal article" date="2012" name="J. Bacteriol.">
        <title>Draft Genome Sequence of the Soil Bacterium Burkholderia terrae Strain BS001, Which Interacts with Fungal Surface Structures.</title>
        <authorList>
            <person name="Nazir R."/>
            <person name="Hansen M.A."/>
            <person name="Sorensen S."/>
            <person name="van Elsas J.D."/>
        </authorList>
    </citation>
    <scope>NUCLEOTIDE SEQUENCE [LARGE SCALE GENOMIC DNA]</scope>
    <source>
        <strain evidence="3 4">BS001</strain>
    </source>
</reference>
<dbReference type="SUPFAM" id="SSF54637">
    <property type="entry name" value="Thioesterase/thiol ester dehydrase-isomerase"/>
    <property type="match status" value="1"/>
</dbReference>
<evidence type="ECO:0000256" key="2">
    <source>
        <dbReference type="ARBA" id="ARBA00022801"/>
    </source>
</evidence>
<dbReference type="PANTHER" id="PTHR31793:SF27">
    <property type="entry name" value="NOVEL THIOESTERASE SUPERFAMILY DOMAIN AND SAPOSIN A-TYPE DOMAIN CONTAINING PROTEIN (0610012H03RIK)"/>
    <property type="match status" value="1"/>
</dbReference>
<evidence type="ECO:0000313" key="4">
    <source>
        <dbReference type="Proteomes" id="UP000004980"/>
    </source>
</evidence>
<gene>
    <name evidence="3" type="ORF">WQE_46183</name>
</gene>
<dbReference type="CDD" id="cd00586">
    <property type="entry name" value="4HBT"/>
    <property type="match status" value="1"/>
</dbReference>
<dbReference type="EMBL" id="AKAU01000284">
    <property type="protein sequence ID" value="EIM94193.1"/>
    <property type="molecule type" value="Genomic_DNA"/>
</dbReference>
<dbReference type="RefSeq" id="WP_007744044.1">
    <property type="nucleotide sequence ID" value="NZ_AKAU01000284.1"/>
</dbReference>
<dbReference type="InterPro" id="IPR050563">
    <property type="entry name" value="4-hydroxybenzoyl-CoA_TE"/>
</dbReference>
<name>A0ABN0F6H9_9BURK</name>
<accession>A0ABN0F6H9</accession>
<dbReference type="Pfam" id="PF13279">
    <property type="entry name" value="4HBT_2"/>
    <property type="match status" value="1"/>
</dbReference>
<protein>
    <submittedName>
        <fullName evidence="3">Thioesterase superfamily protein</fullName>
    </submittedName>
</protein>
<organism evidence="3 4">
    <name type="scientific">Paraburkholderia hospita</name>
    <dbReference type="NCBI Taxonomy" id="169430"/>
    <lineage>
        <taxon>Bacteria</taxon>
        <taxon>Pseudomonadati</taxon>
        <taxon>Pseudomonadota</taxon>
        <taxon>Betaproteobacteria</taxon>
        <taxon>Burkholderiales</taxon>
        <taxon>Burkholderiaceae</taxon>
        <taxon>Paraburkholderia</taxon>
    </lineage>
</organism>
<keyword evidence="4" id="KW-1185">Reference proteome</keyword>
<keyword evidence="2" id="KW-0378">Hydrolase</keyword>
<dbReference type="Gene3D" id="3.10.129.10">
    <property type="entry name" value="Hotdog Thioesterase"/>
    <property type="match status" value="1"/>
</dbReference>
<dbReference type="InterPro" id="IPR029069">
    <property type="entry name" value="HotDog_dom_sf"/>
</dbReference>
<dbReference type="Proteomes" id="UP000004980">
    <property type="component" value="Unassembled WGS sequence"/>
</dbReference>